<gene>
    <name evidence="1" type="ORF">SAMN05216177_101526</name>
</gene>
<protein>
    <recommendedName>
        <fullName evidence="3">DNA-binding protein</fullName>
    </recommendedName>
</protein>
<dbReference type="AlphaFoldDB" id="A0A1I5N6C1"/>
<proteinExistence type="predicted"/>
<organism evidence="1 2">
    <name type="scientific">Ectopseudomonas toyotomiensis</name>
    <dbReference type="NCBI Taxonomy" id="554344"/>
    <lineage>
        <taxon>Bacteria</taxon>
        <taxon>Pseudomonadati</taxon>
        <taxon>Pseudomonadota</taxon>
        <taxon>Gammaproteobacteria</taxon>
        <taxon>Pseudomonadales</taxon>
        <taxon>Pseudomonadaceae</taxon>
        <taxon>Ectopseudomonas</taxon>
    </lineage>
</organism>
<dbReference type="OrthoDB" id="6903529at2"/>
<evidence type="ECO:0000313" key="1">
    <source>
        <dbReference type="EMBL" id="SFP17465.1"/>
    </source>
</evidence>
<evidence type="ECO:0008006" key="3">
    <source>
        <dbReference type="Google" id="ProtNLM"/>
    </source>
</evidence>
<accession>A0A1I5N6C1</accession>
<name>A0A1I5N6C1_9GAMM</name>
<dbReference type="RefSeq" id="WP_074913447.1">
    <property type="nucleotide sequence ID" value="NZ_FOXK01000001.1"/>
</dbReference>
<dbReference type="EMBL" id="FOXK01000001">
    <property type="protein sequence ID" value="SFP17465.1"/>
    <property type="molecule type" value="Genomic_DNA"/>
</dbReference>
<dbReference type="Proteomes" id="UP000182025">
    <property type="component" value="Unassembled WGS sequence"/>
</dbReference>
<reference evidence="2" key="1">
    <citation type="submission" date="2016-10" db="EMBL/GenBank/DDBJ databases">
        <authorList>
            <person name="Varghese N."/>
            <person name="Submissions S."/>
        </authorList>
    </citation>
    <scope>NUCLEOTIDE SEQUENCE [LARGE SCALE GENOMIC DNA]</scope>
    <source>
        <strain evidence="2">JCM 15604</strain>
    </source>
</reference>
<keyword evidence="2" id="KW-1185">Reference proteome</keyword>
<sequence length="82" mass="8518">MNKANPNHGNVVPLGSAMGDVCSIVTFATGSGIPADEVAELVDNGTLPSLTFADFRMVNVGKLRADLLSGKESFKAGDYSDD</sequence>
<evidence type="ECO:0000313" key="2">
    <source>
        <dbReference type="Proteomes" id="UP000182025"/>
    </source>
</evidence>